<dbReference type="EMBL" id="CP148067">
    <property type="protein sequence ID" value="WXL28999.1"/>
    <property type="molecule type" value="Genomic_DNA"/>
</dbReference>
<evidence type="ECO:0000313" key="3">
    <source>
        <dbReference type="Proteomes" id="UP001477443"/>
    </source>
</evidence>
<keyword evidence="3" id="KW-1185">Reference proteome</keyword>
<proteinExistence type="predicted"/>
<organism evidence="2 3">
    <name type="scientific">Mycoplasmopsis felifaucium</name>
    <dbReference type="NCBI Taxonomy" id="35768"/>
    <lineage>
        <taxon>Bacteria</taxon>
        <taxon>Bacillati</taxon>
        <taxon>Mycoplasmatota</taxon>
        <taxon>Mycoplasmoidales</taxon>
        <taxon>Metamycoplasmataceae</taxon>
        <taxon>Mycoplasmopsis</taxon>
    </lineage>
</organism>
<sequence>MTKTKKLALTNIILWVFVFIASIIIAVITLKTIHNLTVQQYEYAKSGSNPNYDTVSYIFKMFAPLISVEIIIVILGIPSLVIHIILLIECKNNTIIMILLIVGFFAGVTSLAAYIMILRQKEQQSQNDFQNNDIKNITLNNQNI</sequence>
<evidence type="ECO:0000256" key="1">
    <source>
        <dbReference type="SAM" id="Phobius"/>
    </source>
</evidence>
<accession>A0ABZ2RXG4</accession>
<reference evidence="2" key="1">
    <citation type="submission" date="2024-03" db="EMBL/GenBank/DDBJ databases">
        <title>Complete genome sequence of Mycoplasma felifaucium Z921 isolated from the trachea of a cheetah.</title>
        <authorList>
            <person name="Spergser J."/>
        </authorList>
    </citation>
    <scope>NUCLEOTIDE SEQUENCE [LARGE SCALE GENOMIC DNA]</scope>
    <source>
        <strain evidence="2">Z921</strain>
    </source>
</reference>
<protein>
    <submittedName>
        <fullName evidence="2">Uncharacterized protein</fullName>
    </submittedName>
</protein>
<feature type="transmembrane region" description="Helical" evidence="1">
    <location>
        <begin position="12"/>
        <end position="33"/>
    </location>
</feature>
<gene>
    <name evidence="2" type="ORF">WG617_03210</name>
</gene>
<dbReference type="Proteomes" id="UP001477443">
    <property type="component" value="Chromosome"/>
</dbReference>
<keyword evidence="1" id="KW-0472">Membrane</keyword>
<dbReference type="RefSeq" id="WP_338822589.1">
    <property type="nucleotide sequence ID" value="NZ_CP148067.1"/>
</dbReference>
<evidence type="ECO:0000313" key="2">
    <source>
        <dbReference type="EMBL" id="WXL28999.1"/>
    </source>
</evidence>
<keyword evidence="1" id="KW-0812">Transmembrane</keyword>
<feature type="transmembrane region" description="Helical" evidence="1">
    <location>
        <begin position="95"/>
        <end position="117"/>
    </location>
</feature>
<keyword evidence="1" id="KW-1133">Transmembrane helix</keyword>
<feature type="transmembrane region" description="Helical" evidence="1">
    <location>
        <begin position="61"/>
        <end position="88"/>
    </location>
</feature>
<name>A0ABZ2RXG4_9BACT</name>